<dbReference type="InterPro" id="IPR011545">
    <property type="entry name" value="DEAD/DEAH_box_helicase_dom"/>
</dbReference>
<dbReference type="InterPro" id="IPR003593">
    <property type="entry name" value="AAA+_ATPase"/>
</dbReference>
<dbReference type="GO" id="GO:0006397">
    <property type="term" value="P:mRNA processing"/>
    <property type="evidence" value="ECO:0007669"/>
    <property type="project" value="UniProtKB-ARBA"/>
</dbReference>
<keyword evidence="12" id="KW-1185">Reference proteome</keyword>
<dbReference type="InterPro" id="IPR014001">
    <property type="entry name" value="Helicase_ATP-bd"/>
</dbReference>
<dbReference type="FunFam" id="2.60.40.150:FF:000113">
    <property type="entry name" value="activating signal cointegrator 1 complex subunit 3"/>
    <property type="match status" value="1"/>
</dbReference>
<dbReference type="GO" id="GO:0180022">
    <property type="term" value="C:RQC-trigger complex"/>
    <property type="evidence" value="ECO:0007669"/>
    <property type="project" value="UniProtKB-ARBA"/>
</dbReference>
<dbReference type="FunFam" id="1.10.3380.10:FF:000002">
    <property type="entry name" value="Activating signal cointegrator 1 complex subunit 3"/>
    <property type="match status" value="1"/>
</dbReference>
<keyword evidence="4" id="KW-0547">Nucleotide-binding</keyword>
<dbReference type="FunFam" id="3.40.50.300:FF:000062">
    <property type="entry name" value="U5 small nuclear ribonucleoprotein helicase"/>
    <property type="match status" value="1"/>
</dbReference>
<dbReference type="FunFam" id="1.10.10.10:FF:000012">
    <property type="entry name" value="U5 small nuclear ribonucleoprotein helicase"/>
    <property type="match status" value="1"/>
</dbReference>
<dbReference type="Gene3D" id="3.40.50.300">
    <property type="entry name" value="P-loop containing nucleotide triphosphate hydrolases"/>
    <property type="match status" value="4"/>
</dbReference>
<dbReference type="FunFam" id="3.40.50.300:FF:000231">
    <property type="entry name" value="Activating signal cointegrator 1 complex subunit 3"/>
    <property type="match status" value="1"/>
</dbReference>
<evidence type="ECO:0000256" key="6">
    <source>
        <dbReference type="ARBA" id="ARBA00022806"/>
    </source>
</evidence>
<dbReference type="PROSITE" id="PS51192">
    <property type="entry name" value="HELICASE_ATP_BIND_1"/>
    <property type="match status" value="2"/>
</dbReference>
<dbReference type="Gene3D" id="1.10.10.10">
    <property type="entry name" value="Winged helix-like DNA-binding domain superfamily/Winged helix DNA-binding domain"/>
    <property type="match status" value="2"/>
</dbReference>
<dbReference type="PANTHER" id="PTHR47961:SF13">
    <property type="entry name" value="ACTIVATING SIGNAL COINTEGRATOR 1 COMPLEX SUBUNIT 3"/>
    <property type="match status" value="1"/>
</dbReference>
<feature type="domain" description="Helicase C-terminal" evidence="10">
    <location>
        <begin position="1460"/>
        <end position="1667"/>
    </location>
</feature>
<evidence type="ECO:0000256" key="1">
    <source>
        <dbReference type="ARBA" id="ARBA00004496"/>
    </source>
</evidence>
<dbReference type="Gene3D" id="2.60.40.150">
    <property type="entry name" value="C2 domain"/>
    <property type="match status" value="2"/>
</dbReference>
<keyword evidence="3" id="KW-0677">Repeat</keyword>
<dbReference type="FunFam" id="1.10.10.10:FF:000024">
    <property type="entry name" value="U5 small nuclear ribonucleoprotein helicase"/>
    <property type="match status" value="1"/>
</dbReference>
<keyword evidence="5" id="KW-0378">Hydrolase</keyword>
<dbReference type="InterPro" id="IPR035892">
    <property type="entry name" value="C2_domain_sf"/>
</dbReference>
<keyword evidence="7" id="KW-0067">ATP-binding</keyword>
<name>A0A9N9D9X3_9GLOM</name>
<dbReference type="SUPFAM" id="SSF52540">
    <property type="entry name" value="P-loop containing nucleoside triphosphate hydrolases"/>
    <property type="match status" value="3"/>
</dbReference>
<dbReference type="InterPro" id="IPR036388">
    <property type="entry name" value="WH-like_DNA-bd_sf"/>
</dbReference>
<comment type="caution">
    <text evidence="11">The sequence shown here is derived from an EMBL/GenBank/DDBJ whole genome shotgun (WGS) entry which is preliminary data.</text>
</comment>
<dbReference type="InterPro" id="IPR041094">
    <property type="entry name" value="Brr2_helicase_PWI"/>
</dbReference>
<dbReference type="SMART" id="SM00487">
    <property type="entry name" value="DEXDc"/>
    <property type="match status" value="2"/>
</dbReference>
<dbReference type="GO" id="GO:0004386">
    <property type="term" value="F:helicase activity"/>
    <property type="evidence" value="ECO:0007669"/>
    <property type="project" value="UniProtKB-KW"/>
</dbReference>
<protein>
    <submittedName>
        <fullName evidence="11">1330_t:CDS:1</fullName>
    </submittedName>
</protein>
<dbReference type="Pfam" id="PF02889">
    <property type="entry name" value="Sec63"/>
    <property type="match status" value="2"/>
</dbReference>
<gene>
    <name evidence="11" type="ORF">CPELLU_LOCUS8246</name>
</gene>
<dbReference type="FunFam" id="1.10.3380.10:FF:000001">
    <property type="entry name" value="U5 small nuclear ribonucleoprotein helicase"/>
    <property type="match status" value="1"/>
</dbReference>
<dbReference type="Gene3D" id="1.10.3380.10">
    <property type="entry name" value="Sec63 N-terminal domain-like domain"/>
    <property type="match status" value="2"/>
</dbReference>
<evidence type="ECO:0000259" key="10">
    <source>
        <dbReference type="PROSITE" id="PS51194"/>
    </source>
</evidence>
<keyword evidence="8" id="KW-0175">Coiled coil</keyword>
<evidence type="ECO:0000313" key="12">
    <source>
        <dbReference type="Proteomes" id="UP000789759"/>
    </source>
</evidence>
<dbReference type="FunFam" id="3.40.50.300:FF:000102">
    <property type="entry name" value="RNA helicase, activating signal cointegrator 1"/>
    <property type="match status" value="1"/>
</dbReference>
<organism evidence="11 12">
    <name type="scientific">Cetraspora pellucida</name>
    <dbReference type="NCBI Taxonomy" id="1433469"/>
    <lineage>
        <taxon>Eukaryota</taxon>
        <taxon>Fungi</taxon>
        <taxon>Fungi incertae sedis</taxon>
        <taxon>Mucoromycota</taxon>
        <taxon>Glomeromycotina</taxon>
        <taxon>Glomeromycetes</taxon>
        <taxon>Diversisporales</taxon>
        <taxon>Gigasporaceae</taxon>
        <taxon>Cetraspora</taxon>
    </lineage>
</organism>
<evidence type="ECO:0000259" key="9">
    <source>
        <dbReference type="PROSITE" id="PS51192"/>
    </source>
</evidence>
<dbReference type="GO" id="GO:0005737">
    <property type="term" value="C:cytoplasm"/>
    <property type="evidence" value="ECO:0007669"/>
    <property type="project" value="UniProtKB-SubCell"/>
</dbReference>
<dbReference type="EMBL" id="CAJVQA010005784">
    <property type="protein sequence ID" value="CAG8627952.1"/>
    <property type="molecule type" value="Genomic_DNA"/>
</dbReference>
<dbReference type="SMART" id="SM00382">
    <property type="entry name" value="AAA"/>
    <property type="match status" value="2"/>
</dbReference>
<evidence type="ECO:0000256" key="7">
    <source>
        <dbReference type="ARBA" id="ARBA00022840"/>
    </source>
</evidence>
<dbReference type="Proteomes" id="UP000789759">
    <property type="component" value="Unassembled WGS sequence"/>
</dbReference>
<dbReference type="Pfam" id="PF00271">
    <property type="entry name" value="Helicase_C"/>
    <property type="match status" value="2"/>
</dbReference>
<comment type="subcellular location">
    <subcellularLocation>
        <location evidence="1">Cytoplasm</location>
    </subcellularLocation>
</comment>
<keyword evidence="6" id="KW-0347">Helicase</keyword>
<evidence type="ECO:0000256" key="8">
    <source>
        <dbReference type="SAM" id="Coils"/>
    </source>
</evidence>
<evidence type="ECO:0000256" key="4">
    <source>
        <dbReference type="ARBA" id="ARBA00022741"/>
    </source>
</evidence>
<dbReference type="GO" id="GO:0005524">
    <property type="term" value="F:ATP binding"/>
    <property type="evidence" value="ECO:0007669"/>
    <property type="project" value="UniProtKB-KW"/>
</dbReference>
<evidence type="ECO:0000256" key="5">
    <source>
        <dbReference type="ARBA" id="ARBA00022801"/>
    </source>
</evidence>
<reference evidence="11" key="1">
    <citation type="submission" date="2021-06" db="EMBL/GenBank/DDBJ databases">
        <authorList>
            <person name="Kallberg Y."/>
            <person name="Tangrot J."/>
            <person name="Rosling A."/>
        </authorList>
    </citation>
    <scope>NUCLEOTIDE SEQUENCE</scope>
    <source>
        <strain evidence="11">FL966</strain>
    </source>
</reference>
<proteinExistence type="predicted"/>
<dbReference type="FunFam" id="3.40.50.300:FF:000198">
    <property type="entry name" value="Activating signal cointegrator 1 complex subunit"/>
    <property type="match status" value="1"/>
</dbReference>
<feature type="domain" description="Helicase ATP-binding" evidence="9">
    <location>
        <begin position="400"/>
        <end position="593"/>
    </location>
</feature>
<dbReference type="PROSITE" id="PS51194">
    <property type="entry name" value="HELICASE_CTER"/>
    <property type="match status" value="2"/>
</dbReference>
<evidence type="ECO:0000256" key="2">
    <source>
        <dbReference type="ARBA" id="ARBA00022490"/>
    </source>
</evidence>
<dbReference type="GO" id="GO:0016787">
    <property type="term" value="F:hydrolase activity"/>
    <property type="evidence" value="ECO:0007669"/>
    <property type="project" value="UniProtKB-KW"/>
</dbReference>
<feature type="domain" description="Helicase C-terminal" evidence="10">
    <location>
        <begin position="635"/>
        <end position="817"/>
    </location>
</feature>
<sequence>MDLNPPSFFRFSDLLRKSHFQSESESKGKGKAIAVDFTTNLLENIHQAQEELKYNLSQFKQILQQNQNIQWQQQTSYDLKENEYGSDLFFNDLPTSYFYDDFHDNELENGIQDFNLDGIKDQYKDESAVFDKEWLLKQCESHISTFGDASGAITPIKLCTNIFTVLRSDKKDDIETELVDLLGYENLNFVTALVTNRFEIVENIRMNSDFNENQMDYFEKSDLLFDSIPTEPKRPQFGSQVTVQYADDVKKMKRLKKEYKKAMKNRSTEDEESLSARILGFDVDKLREIREHELRAANDLPLLPQRSFKHVFGKTQPGSVLSVFGTKYSLPSGTKQYNYADHEEIIIPITEQAPQLKNQKLITLAEMDYLCKGSFKVRAYWLRNDLGYKSLNCVQSIVYPVAYKKNDNMLICAPTGAGKTDVAMLAILRILYQYCDPNPSTISENQNFTIKKNEFKVVYIAPMKALVAEIVKKLGKRLEWLGIQVRELTGDIQLTKTEISNTQIIVTTPEKWDVVTRKSTGDTELSKKVKLLIIDEVHLLHDDRGAVLESLVARTRRQVESSQSMIRIIGLSATLHNYVDVARFLGVNLNNGAEGLFYFDGGFRPVPLEQHFIGVKGKPGSSTSNNNLNHVCWEKVLDLVKKGHQVMVFVHARKETVKTAQLLREFATKDGYDAKREVAKSKNKELVELFSSSFGIHHAGMQRSDRTMTERLFEEGLIKVLCCTATLAWGVNLPAYAVIIKGTHVYDTQKGNFVDLSILDVMQIFGRAGRPQYETYGVGYILTTNDKLSNYVSAMTQQYPIESKFVNSLVDNLNAEISLGTVSTVDEGVRWLGYTYLFVRMKQNPLVYGIDPKEPYEDPELGIKRRTLIEFAAKELHKNEMITFNTESDYFSSRDIGRIASNYYISYKNIEIFNKQLKEHMLEADILAMISRSSEFEDLKAREEESKELLKLKENACHCQIKYDVDTTEGKVNILLQSHLSGVRPEDFALVSDSAYVVQIASRVVRALFEIALHRNMSQVTSQLLTFSKCIDKQMWMFETPLIQFGLPREICLKLDSIPRKPTIERMRDMNPAELGQLVRNKRMGLVVSKCVDQFPLLKLDAQIAPITRNVLRLILSITPDFVWNERVHGTVEPWWIFVEDANNADLYHSEYFILNKKQLGETQNICFAIPIQEPFPPQIFIKVVSDRWIGSEVIHPISLQNLILPDHNHEHTELLNLPPLPISSLNNKILENIYAQRFSHFNPVQTQVFDTLYKTSNNVLVGAPTGSGKTVTAELAMWWAFREFPRSKVVYIAPLKALVRERVDDWQSRLTGPTKRKLVELTGDVTPDLRSIEKADIIITTPEKWDGISRSWQHRNYVQAVSLVIIDEIHLLGGDRGPILEAIVSRMNYIGSQTDKKVRIVGLSTALANAKDLADWLNIEKDGLFNFSHSVRPVPLEIEIEGFSGRHYCPRMATMNKPAFAKIMCHSPQKPVIVFVSSRRQTRLTAQDLIAYVCMTDNPYHFLKMQDEELQMILTQINDSSMKNSLAFGIGLHHAGLVESDRKIVEELFLHQKIQVLVATSTLAWGVNLPAHLVIIKGTEYFDGKSKGYVDFPITDVLQMMGRAGRPQFDNSGVACIFVQDSKKTFYQKFLYEPFPVESSLHVQLENHLNAEIMSKSIKSKEDAMRYLVCTYFYRRLRQNPAYYGLEENSEKAIDDFLSKLFEKSINELNISGCVEYDEDYNIMTTIFGKVASDYYLSHKTIRLFRNRIKNDVSVRDLLGILCDSDEYAELPVRHNEDLQNQDLEKDLPWPVQFHQPYDSPHAKTFLLLQAHFARIKLPITDYVTDTLSVLDQAVRIAQAMIDISVERKTLATCLNIMTLLQCIKQARWPDESSLLTLPGVVSQMIGSFAHKGRTITCIGELTDLSKEELINLFKSVNLSESEVQKICKIVSDIPSVELSCHIDADNESLAPETEYTLLVSMERFKLRSDCNGRIYSPRFPKPQYESWWILLGDPNSDIIIDLRRVNMRSGTSGIFMKKIQTKLKLVTPKREGKYTYSVFLISDGYLGIDQQHSIELRHVSSQGKYYTVDKTRKRDRQHNDYPICSEILDIDSEPLSKLVASSKKDLILSNQMLMKVCENFVRKKRKRQAKVLNTLGAVLFGKFIDSFEELIKFDKTNVGSNSSFIIIIIYLYTNTFLGRNWISSKWNSFATTRKPSIKEGLHV</sequence>
<dbReference type="InterPro" id="IPR057842">
    <property type="entry name" value="WH_MER3"/>
</dbReference>
<dbReference type="OrthoDB" id="5575at2759"/>
<dbReference type="InterPro" id="IPR004179">
    <property type="entry name" value="Sec63-dom"/>
</dbReference>
<feature type="domain" description="Helicase ATP-binding" evidence="9">
    <location>
        <begin position="1251"/>
        <end position="1426"/>
    </location>
</feature>
<evidence type="ECO:0000256" key="3">
    <source>
        <dbReference type="ARBA" id="ARBA00022737"/>
    </source>
</evidence>
<dbReference type="Pfam" id="PF18149">
    <property type="entry name" value="Helicase_PWI"/>
    <property type="match status" value="1"/>
</dbReference>
<dbReference type="SUPFAM" id="SSF158702">
    <property type="entry name" value="Sec63 N-terminal domain-like"/>
    <property type="match status" value="2"/>
</dbReference>
<evidence type="ECO:0000313" key="11">
    <source>
        <dbReference type="EMBL" id="CAG8627952.1"/>
    </source>
</evidence>
<dbReference type="PANTHER" id="PTHR47961">
    <property type="entry name" value="DNA POLYMERASE THETA, PUTATIVE (AFU_ORTHOLOGUE AFUA_1G05260)-RELATED"/>
    <property type="match status" value="1"/>
</dbReference>
<dbReference type="CDD" id="cd18022">
    <property type="entry name" value="DEXHc_ASCC3_2"/>
    <property type="match status" value="1"/>
</dbReference>
<feature type="coiled-coil region" evidence="8">
    <location>
        <begin position="245"/>
        <end position="272"/>
    </location>
</feature>
<dbReference type="SUPFAM" id="SSF81296">
    <property type="entry name" value="E set domains"/>
    <property type="match status" value="1"/>
</dbReference>
<dbReference type="Gene3D" id="1.10.150.20">
    <property type="entry name" value="5' to 3' exonuclease, C-terminal subdomain"/>
    <property type="match status" value="1"/>
</dbReference>
<keyword evidence="2" id="KW-0963">Cytoplasm</keyword>
<dbReference type="InterPro" id="IPR050474">
    <property type="entry name" value="Hel308_SKI2-like"/>
</dbReference>
<dbReference type="Pfam" id="PF23445">
    <property type="entry name" value="WHD_SNRNP200"/>
    <property type="match status" value="2"/>
</dbReference>
<dbReference type="FunFam" id="2.60.40.150:FF:000004">
    <property type="entry name" value="RNA helicase, activating signal cointegrator 1"/>
    <property type="match status" value="1"/>
</dbReference>
<dbReference type="GO" id="GO:0003676">
    <property type="term" value="F:nucleic acid binding"/>
    <property type="evidence" value="ECO:0007669"/>
    <property type="project" value="InterPro"/>
</dbReference>
<dbReference type="CDD" id="cd18795">
    <property type="entry name" value="SF2_C_Ski2"/>
    <property type="match status" value="2"/>
</dbReference>
<accession>A0A9N9D9X3</accession>
<dbReference type="PIRSF" id="PIRSF039073">
    <property type="entry name" value="BRR2"/>
    <property type="match status" value="1"/>
</dbReference>
<dbReference type="InterPro" id="IPR027417">
    <property type="entry name" value="P-loop_NTPase"/>
</dbReference>
<dbReference type="InterPro" id="IPR001650">
    <property type="entry name" value="Helicase_C-like"/>
</dbReference>
<dbReference type="SUPFAM" id="SSF46785">
    <property type="entry name" value="Winged helix' DNA-binding domain"/>
    <property type="match status" value="2"/>
</dbReference>
<dbReference type="Pfam" id="PF00270">
    <property type="entry name" value="DEAD"/>
    <property type="match status" value="2"/>
</dbReference>
<dbReference type="SMART" id="SM00490">
    <property type="entry name" value="HELICc"/>
    <property type="match status" value="2"/>
</dbReference>
<dbReference type="InterPro" id="IPR036390">
    <property type="entry name" value="WH_DNA-bd_sf"/>
</dbReference>
<dbReference type="SMART" id="SM00973">
    <property type="entry name" value="Sec63"/>
    <property type="match status" value="2"/>
</dbReference>
<dbReference type="InterPro" id="IPR014756">
    <property type="entry name" value="Ig_E-set"/>
</dbReference>